<dbReference type="InterPro" id="IPR046341">
    <property type="entry name" value="SET_dom_sf"/>
</dbReference>
<accession>A0A3G5A1A2</accession>
<sequence>MLQNDLVYVKESGIPKVGVGLFASKEIKAGEIICEYKGKIIHPKTKNNKKTRVVIPFSQGYKLHCFDDDIASYANDCVDFPKAPRKLMENLDLVEPFYKKYPGAKVNASIDLKQDVLPFRAFLIAYLDIAKDEEIFVHYGFAFWFQIEANRGFIIEKELQEKGFPENLTIYPAFQNYVKEFFPEQISIEVSKDNRLVTVKLKNDVMRYIDVPDCRSLLNILDKKQFETRVRKYR</sequence>
<dbReference type="EMBL" id="MK072255">
    <property type="protein sequence ID" value="AYV81006.1"/>
    <property type="molecule type" value="Genomic_DNA"/>
</dbReference>
<feature type="domain" description="SET" evidence="1">
    <location>
        <begin position="5"/>
        <end position="140"/>
    </location>
</feature>
<organism evidence="2">
    <name type="scientific">Harvfovirus sp</name>
    <dbReference type="NCBI Taxonomy" id="2487768"/>
    <lineage>
        <taxon>Viruses</taxon>
        <taxon>Varidnaviria</taxon>
        <taxon>Bamfordvirae</taxon>
        <taxon>Nucleocytoviricota</taxon>
        <taxon>Megaviricetes</taxon>
        <taxon>Imitervirales</taxon>
        <taxon>Mimiviridae</taxon>
        <taxon>Klosneuvirinae</taxon>
    </lineage>
</organism>
<dbReference type="PROSITE" id="PS50280">
    <property type="entry name" value="SET"/>
    <property type="match status" value="1"/>
</dbReference>
<evidence type="ECO:0000313" key="2">
    <source>
        <dbReference type="EMBL" id="AYV81006.1"/>
    </source>
</evidence>
<dbReference type="Pfam" id="PF00856">
    <property type="entry name" value="SET"/>
    <property type="match status" value="1"/>
</dbReference>
<evidence type="ECO:0000259" key="1">
    <source>
        <dbReference type="PROSITE" id="PS50280"/>
    </source>
</evidence>
<gene>
    <name evidence="2" type="ORF">Harvfovirus13_12</name>
</gene>
<name>A0A3G5A1A2_9VIRU</name>
<dbReference type="SUPFAM" id="SSF82199">
    <property type="entry name" value="SET domain"/>
    <property type="match status" value="1"/>
</dbReference>
<dbReference type="SMART" id="SM00317">
    <property type="entry name" value="SET"/>
    <property type="match status" value="1"/>
</dbReference>
<dbReference type="Gene3D" id="2.170.270.10">
    <property type="entry name" value="SET domain"/>
    <property type="match status" value="1"/>
</dbReference>
<dbReference type="InterPro" id="IPR001214">
    <property type="entry name" value="SET_dom"/>
</dbReference>
<reference evidence="2" key="1">
    <citation type="submission" date="2018-10" db="EMBL/GenBank/DDBJ databases">
        <title>Hidden diversity of soil giant viruses.</title>
        <authorList>
            <person name="Schulz F."/>
            <person name="Alteio L."/>
            <person name="Goudeau D."/>
            <person name="Ryan E.M."/>
            <person name="Malmstrom R.R."/>
            <person name="Blanchard J."/>
            <person name="Woyke T."/>
        </authorList>
    </citation>
    <scope>NUCLEOTIDE SEQUENCE</scope>
    <source>
        <strain evidence="2">HAV1</strain>
    </source>
</reference>
<proteinExistence type="predicted"/>
<protein>
    <submittedName>
        <fullName evidence="2">SET domain protein</fullName>
    </submittedName>
</protein>